<proteinExistence type="predicted"/>
<dbReference type="EMBL" id="JH818862">
    <property type="protein sequence ID" value="EKC32556.1"/>
    <property type="molecule type" value="Genomic_DNA"/>
</dbReference>
<reference evidence="1" key="1">
    <citation type="journal article" date="2012" name="Nature">
        <title>The oyster genome reveals stress adaptation and complexity of shell formation.</title>
        <authorList>
            <person name="Zhang G."/>
            <person name="Fang X."/>
            <person name="Guo X."/>
            <person name="Li L."/>
            <person name="Luo R."/>
            <person name="Xu F."/>
            <person name="Yang P."/>
            <person name="Zhang L."/>
            <person name="Wang X."/>
            <person name="Qi H."/>
            <person name="Xiong Z."/>
            <person name="Que H."/>
            <person name="Xie Y."/>
            <person name="Holland P.W."/>
            <person name="Paps J."/>
            <person name="Zhu Y."/>
            <person name="Wu F."/>
            <person name="Chen Y."/>
            <person name="Wang J."/>
            <person name="Peng C."/>
            <person name="Meng J."/>
            <person name="Yang L."/>
            <person name="Liu J."/>
            <person name="Wen B."/>
            <person name="Zhang N."/>
            <person name="Huang Z."/>
            <person name="Zhu Q."/>
            <person name="Feng Y."/>
            <person name="Mount A."/>
            <person name="Hedgecock D."/>
            <person name="Xu Z."/>
            <person name="Liu Y."/>
            <person name="Domazet-Loso T."/>
            <person name="Du Y."/>
            <person name="Sun X."/>
            <person name="Zhang S."/>
            <person name="Liu B."/>
            <person name="Cheng P."/>
            <person name="Jiang X."/>
            <person name="Li J."/>
            <person name="Fan D."/>
            <person name="Wang W."/>
            <person name="Fu W."/>
            <person name="Wang T."/>
            <person name="Wang B."/>
            <person name="Zhang J."/>
            <person name="Peng Z."/>
            <person name="Li Y."/>
            <person name="Li N."/>
            <person name="Wang J."/>
            <person name="Chen M."/>
            <person name="He Y."/>
            <person name="Tan F."/>
            <person name="Song X."/>
            <person name="Zheng Q."/>
            <person name="Huang R."/>
            <person name="Yang H."/>
            <person name="Du X."/>
            <person name="Chen L."/>
            <person name="Yang M."/>
            <person name="Gaffney P.M."/>
            <person name="Wang S."/>
            <person name="Luo L."/>
            <person name="She Z."/>
            <person name="Ming Y."/>
            <person name="Huang W."/>
            <person name="Zhang S."/>
            <person name="Huang B."/>
            <person name="Zhang Y."/>
            <person name="Qu T."/>
            <person name="Ni P."/>
            <person name="Miao G."/>
            <person name="Wang J."/>
            <person name="Wang Q."/>
            <person name="Steinberg C.E."/>
            <person name="Wang H."/>
            <person name="Li N."/>
            <person name="Qian L."/>
            <person name="Zhang G."/>
            <person name="Li Y."/>
            <person name="Yang H."/>
            <person name="Liu X."/>
            <person name="Wang J."/>
            <person name="Yin Y."/>
            <person name="Wang J."/>
        </authorList>
    </citation>
    <scope>NUCLEOTIDE SEQUENCE [LARGE SCALE GENOMIC DNA]</scope>
    <source>
        <strain evidence="1">05x7-T-G4-1.051#20</strain>
    </source>
</reference>
<accession>K1RER9</accession>
<name>K1RER9_MAGGI</name>
<dbReference type="AlphaFoldDB" id="K1RER9"/>
<evidence type="ECO:0000313" key="1">
    <source>
        <dbReference type="EMBL" id="EKC32556.1"/>
    </source>
</evidence>
<sequence length="70" mass="7780">MWPREEAVNGDVLVRKPQHCDVTTARWLPAGSTVIAFLTITRETGGTDYSPVKCRGMHDKIRPSHGLMST</sequence>
<protein>
    <submittedName>
        <fullName evidence="1">Uncharacterized protein</fullName>
    </submittedName>
</protein>
<gene>
    <name evidence="1" type="ORF">CGI_10014517</name>
</gene>
<organism evidence="1">
    <name type="scientific">Magallana gigas</name>
    <name type="common">Pacific oyster</name>
    <name type="synonym">Crassostrea gigas</name>
    <dbReference type="NCBI Taxonomy" id="29159"/>
    <lineage>
        <taxon>Eukaryota</taxon>
        <taxon>Metazoa</taxon>
        <taxon>Spiralia</taxon>
        <taxon>Lophotrochozoa</taxon>
        <taxon>Mollusca</taxon>
        <taxon>Bivalvia</taxon>
        <taxon>Autobranchia</taxon>
        <taxon>Pteriomorphia</taxon>
        <taxon>Ostreida</taxon>
        <taxon>Ostreoidea</taxon>
        <taxon>Ostreidae</taxon>
        <taxon>Magallana</taxon>
    </lineage>
</organism>
<dbReference type="InParanoid" id="K1RER9"/>
<dbReference type="HOGENOM" id="CLU_2760313_0_0_1"/>